<evidence type="ECO:0000313" key="7">
    <source>
        <dbReference type="EMBL" id="AZP14981.1"/>
    </source>
</evidence>
<evidence type="ECO:0000256" key="3">
    <source>
        <dbReference type="ARBA" id="ARBA00022801"/>
    </source>
</evidence>
<organism evidence="7 8">
    <name type="scientific">Streptomyces aquilus</name>
    <dbReference type="NCBI Taxonomy" id="2548456"/>
    <lineage>
        <taxon>Bacteria</taxon>
        <taxon>Bacillati</taxon>
        <taxon>Actinomycetota</taxon>
        <taxon>Actinomycetes</taxon>
        <taxon>Kitasatosporales</taxon>
        <taxon>Streptomycetaceae</taxon>
        <taxon>Streptomyces</taxon>
    </lineage>
</organism>
<dbReference type="CDD" id="cd06583">
    <property type="entry name" value="PGRP"/>
    <property type="match status" value="1"/>
</dbReference>
<dbReference type="Gene3D" id="1.10.530.10">
    <property type="match status" value="1"/>
</dbReference>
<dbReference type="InterPro" id="IPR036505">
    <property type="entry name" value="Amidase/PGRP_sf"/>
</dbReference>
<accession>A0A3Q9BUX0</accession>
<dbReference type="Proteomes" id="UP000280197">
    <property type="component" value="Chromosome"/>
</dbReference>
<gene>
    <name evidence="7" type="ORF">EJC51_01770</name>
</gene>
<evidence type="ECO:0000256" key="1">
    <source>
        <dbReference type="ARBA" id="ARBA00001561"/>
    </source>
</evidence>
<dbReference type="SMART" id="SM00644">
    <property type="entry name" value="Ami_2"/>
    <property type="match status" value="1"/>
</dbReference>
<name>A0A3Q9BUX0_9ACTN</name>
<protein>
    <recommendedName>
        <fullName evidence="2">N-acetylmuramoyl-L-alanine amidase</fullName>
        <ecNumber evidence="2">3.5.1.28</ecNumber>
    </recommendedName>
</protein>
<proteinExistence type="predicted"/>
<dbReference type="AlphaFoldDB" id="A0A3Q9BUX0"/>
<dbReference type="InterPro" id="IPR051206">
    <property type="entry name" value="NAMLAA_amidase_2"/>
</dbReference>
<dbReference type="InterPro" id="IPR002502">
    <property type="entry name" value="Amidase_domain"/>
</dbReference>
<evidence type="ECO:0000259" key="6">
    <source>
        <dbReference type="SMART" id="SM00644"/>
    </source>
</evidence>
<feature type="domain" description="N-acetylmuramoyl-L-alanine amidase" evidence="6">
    <location>
        <begin position="257"/>
        <end position="395"/>
    </location>
</feature>
<dbReference type="GO" id="GO:0009253">
    <property type="term" value="P:peptidoglycan catabolic process"/>
    <property type="evidence" value="ECO:0007669"/>
    <property type="project" value="InterPro"/>
</dbReference>
<sequence>MHRRKKALGVPIGIAVSLLVAGSLLSQPGHALADDPSATADSRQQALLAAAEEFDIPSSVLLALSHQESAWEGHGALPSTNGGYGPMNLTDVTPAMLASGAAGAAGRADLGSLAADPALHTLRQAAELTGLSVKSLREDDTANIRGGAALLAAYEKELVGATPADPSQWYGAVARYSQAKQKQAAASFADRVFRTIRSGASATTQDGQRVHLAAGPSVDPARAQINSLRLKAASAAAATECPTTVECTFVAGSPVGRQVADRPANGIRIDTIVIHDLESTYDAGVAGLANPTNPAATHYVMSSTGAVTQMVPTKDIAFHAGNYSTNLHSIGIEHEGYAAHGAAWYTEAQYQATADLVKYLAGRFGIPLDRQHIVGHDNVAGPNSALVSGMHWDPGYAWDWNHFMSLLDAPVSGVSEVPQPGSVVSIKPSFADNVQTLQICPSDDPTGQTTTCTEQQHPTNFVYLHTAPSETAPLFGDQAIHGTAPGTDRVNDWGSTAQAGQQFVVADVQDAWTAIWFSGAKVWFHNPGGVNTRTSYGVKIVKPAGPTPVPLYGSSYPDKAEYPAGLGASTQAPLSMYAIPTGQAYVATREAAATDDYFPSGGAVVIGGKKMYTIQYNHRVALVYANDVTATTAVHHWENDGN</sequence>
<dbReference type="GO" id="GO:0009254">
    <property type="term" value="P:peptidoglycan turnover"/>
    <property type="evidence" value="ECO:0007669"/>
    <property type="project" value="TreeGrafter"/>
</dbReference>
<dbReference type="GO" id="GO:0008745">
    <property type="term" value="F:N-acetylmuramoyl-L-alanine amidase activity"/>
    <property type="evidence" value="ECO:0007669"/>
    <property type="project" value="UniProtKB-EC"/>
</dbReference>
<feature type="chain" id="PRO_5018764299" description="N-acetylmuramoyl-L-alanine amidase" evidence="5">
    <location>
        <begin position="34"/>
        <end position="642"/>
    </location>
</feature>
<comment type="catalytic activity">
    <reaction evidence="1">
        <text>Hydrolyzes the link between N-acetylmuramoyl residues and L-amino acid residues in certain cell-wall glycopeptides.</text>
        <dbReference type="EC" id="3.5.1.28"/>
    </reaction>
</comment>
<evidence type="ECO:0000256" key="4">
    <source>
        <dbReference type="ARBA" id="ARBA00023316"/>
    </source>
</evidence>
<feature type="signal peptide" evidence="5">
    <location>
        <begin position="1"/>
        <end position="33"/>
    </location>
</feature>
<dbReference type="EC" id="3.5.1.28" evidence="2"/>
<evidence type="ECO:0000256" key="5">
    <source>
        <dbReference type="SAM" id="SignalP"/>
    </source>
</evidence>
<dbReference type="KEGG" id="saqu:EJC51_01770"/>
<dbReference type="EMBL" id="CP034463">
    <property type="protein sequence ID" value="AZP14981.1"/>
    <property type="molecule type" value="Genomic_DNA"/>
</dbReference>
<dbReference type="Pfam" id="PF01510">
    <property type="entry name" value="Amidase_2"/>
    <property type="match status" value="1"/>
</dbReference>
<dbReference type="InterPro" id="IPR023346">
    <property type="entry name" value="Lysozyme-like_dom_sf"/>
</dbReference>
<dbReference type="SUPFAM" id="SSF53955">
    <property type="entry name" value="Lysozyme-like"/>
    <property type="match status" value="1"/>
</dbReference>
<keyword evidence="5" id="KW-0732">Signal</keyword>
<evidence type="ECO:0000313" key="8">
    <source>
        <dbReference type="Proteomes" id="UP000280197"/>
    </source>
</evidence>
<dbReference type="GO" id="GO:0071555">
    <property type="term" value="P:cell wall organization"/>
    <property type="evidence" value="ECO:0007669"/>
    <property type="project" value="UniProtKB-KW"/>
</dbReference>
<keyword evidence="8" id="KW-1185">Reference proteome</keyword>
<evidence type="ECO:0000256" key="2">
    <source>
        <dbReference type="ARBA" id="ARBA00011901"/>
    </source>
</evidence>
<dbReference type="Gene3D" id="3.40.80.10">
    <property type="entry name" value="Peptidoglycan recognition protein-like"/>
    <property type="match status" value="1"/>
</dbReference>
<dbReference type="SUPFAM" id="SSF55846">
    <property type="entry name" value="N-acetylmuramoyl-L-alanine amidase-like"/>
    <property type="match status" value="1"/>
</dbReference>
<dbReference type="PANTHER" id="PTHR30417">
    <property type="entry name" value="N-ACETYLMURAMOYL-L-ALANINE AMIDASE AMID"/>
    <property type="match status" value="1"/>
</dbReference>
<keyword evidence="4" id="KW-0961">Cell wall biogenesis/degradation</keyword>
<keyword evidence="3" id="KW-0378">Hydrolase</keyword>
<dbReference type="FunFam" id="3.40.80.10:FF:000006">
    <property type="entry name" value="N-acetylmuramoyl-L-alanine amidase"/>
    <property type="match status" value="1"/>
</dbReference>
<dbReference type="PANTHER" id="PTHR30417:SF1">
    <property type="entry name" value="N-ACETYLMURAMOYL-L-ALANINE AMIDASE AMID"/>
    <property type="match status" value="1"/>
</dbReference>
<reference evidence="7 8" key="1">
    <citation type="submission" date="2018-12" db="EMBL/GenBank/DDBJ databases">
        <authorList>
            <person name="Li K."/>
        </authorList>
    </citation>
    <scope>NUCLEOTIDE SEQUENCE [LARGE SCALE GENOMIC DNA]</scope>
    <source>
        <strain evidence="8">CR22</strain>
    </source>
</reference>